<dbReference type="Proteomes" id="UP000234585">
    <property type="component" value="Unassembled WGS sequence"/>
</dbReference>
<dbReference type="InterPro" id="IPR036259">
    <property type="entry name" value="MFS_trans_sf"/>
</dbReference>
<evidence type="ECO:0000313" key="8">
    <source>
        <dbReference type="EMBL" id="PLB40699.1"/>
    </source>
</evidence>
<dbReference type="STRING" id="41067.A0A2I2FJA0"/>
<evidence type="ECO:0000313" key="9">
    <source>
        <dbReference type="Proteomes" id="UP000234585"/>
    </source>
</evidence>
<proteinExistence type="predicted"/>
<organism evidence="8 9">
    <name type="scientific">Aspergillus candidus</name>
    <dbReference type="NCBI Taxonomy" id="41067"/>
    <lineage>
        <taxon>Eukaryota</taxon>
        <taxon>Fungi</taxon>
        <taxon>Dikarya</taxon>
        <taxon>Ascomycota</taxon>
        <taxon>Pezizomycotina</taxon>
        <taxon>Eurotiomycetes</taxon>
        <taxon>Eurotiomycetidae</taxon>
        <taxon>Eurotiales</taxon>
        <taxon>Aspergillaceae</taxon>
        <taxon>Aspergillus</taxon>
        <taxon>Aspergillus subgen. Circumdati</taxon>
    </lineage>
</organism>
<dbReference type="InterPro" id="IPR020846">
    <property type="entry name" value="MFS_dom"/>
</dbReference>
<dbReference type="PANTHER" id="PTHR23501:SF149">
    <property type="entry name" value="MULTIDRUG TRANSPORTER, PUTATIVE (AFU_ORTHOLOGUE AFUA_5G10430)-RELATED"/>
    <property type="match status" value="1"/>
</dbReference>
<keyword evidence="9" id="KW-1185">Reference proteome</keyword>
<keyword evidence="3 6" id="KW-1133">Transmembrane helix</keyword>
<comment type="subcellular location">
    <subcellularLocation>
        <location evidence="1">Membrane</location>
        <topology evidence="1">Multi-pass membrane protein</topology>
    </subcellularLocation>
</comment>
<feature type="transmembrane region" description="Helical" evidence="6">
    <location>
        <begin position="263"/>
        <end position="285"/>
    </location>
</feature>
<evidence type="ECO:0000259" key="7">
    <source>
        <dbReference type="PROSITE" id="PS50850"/>
    </source>
</evidence>
<accession>A0A2I2FJA0</accession>
<dbReference type="AlphaFoldDB" id="A0A2I2FJA0"/>
<feature type="transmembrane region" description="Helical" evidence="6">
    <location>
        <begin position="235"/>
        <end position="257"/>
    </location>
</feature>
<name>A0A2I2FJA0_ASPCN</name>
<dbReference type="InterPro" id="IPR011701">
    <property type="entry name" value="MFS"/>
</dbReference>
<dbReference type="SUPFAM" id="SSF103473">
    <property type="entry name" value="MFS general substrate transporter"/>
    <property type="match status" value="1"/>
</dbReference>
<dbReference type="Pfam" id="PF07690">
    <property type="entry name" value="MFS_1"/>
    <property type="match status" value="1"/>
</dbReference>
<evidence type="ECO:0000256" key="2">
    <source>
        <dbReference type="ARBA" id="ARBA00022692"/>
    </source>
</evidence>
<dbReference type="GeneID" id="36523175"/>
<protein>
    <submittedName>
        <fullName evidence="8">Major facilitator superfamily domain-containing protein</fullName>
    </submittedName>
</protein>
<dbReference type="OrthoDB" id="2351791at2759"/>
<dbReference type="RefSeq" id="XP_024674711.1">
    <property type="nucleotide sequence ID" value="XM_024816015.1"/>
</dbReference>
<dbReference type="Gene3D" id="1.20.1720.10">
    <property type="entry name" value="Multidrug resistance protein D"/>
    <property type="match status" value="1"/>
</dbReference>
<keyword evidence="4 6" id="KW-0472">Membrane</keyword>
<feature type="region of interest" description="Disordered" evidence="5">
    <location>
        <begin position="48"/>
        <end position="74"/>
    </location>
</feature>
<dbReference type="EMBL" id="KZ559123">
    <property type="protein sequence ID" value="PLB40699.1"/>
    <property type="molecule type" value="Genomic_DNA"/>
</dbReference>
<evidence type="ECO:0000256" key="6">
    <source>
        <dbReference type="SAM" id="Phobius"/>
    </source>
</evidence>
<gene>
    <name evidence="8" type="ORF">BDW47DRAFT_123246</name>
</gene>
<dbReference type="PROSITE" id="PS50850">
    <property type="entry name" value="MFS"/>
    <property type="match status" value="1"/>
</dbReference>
<feature type="compositionally biased region" description="Basic and acidic residues" evidence="5">
    <location>
        <begin position="63"/>
        <end position="74"/>
    </location>
</feature>
<dbReference type="GO" id="GO:0022857">
    <property type="term" value="F:transmembrane transporter activity"/>
    <property type="evidence" value="ECO:0007669"/>
    <property type="project" value="InterPro"/>
</dbReference>
<evidence type="ECO:0000256" key="4">
    <source>
        <dbReference type="ARBA" id="ARBA00023136"/>
    </source>
</evidence>
<sequence>MTPLPALSSFQSRVARVPAYIYARYLHLASVTRRKDSGKEDMGLEILHLGSGGGSRSRSSSGTHDDKKPVSQHTYREEIDDDALSAVDVCVSPAVAGYRTPDVKEYLVLTCVLAAAMMDGYNATVAIPLIPTLSTLLTTPLDNALWLSTSYLLANAAIQPLCALLFRTPTPTPSGIPLLTALTTSTVGTGICAGSANLPTLITGRIIQGLGSGAATALSLQLVERAISPPHRARFAGYVLRARGAGAVVGTVMGGLLGERRNWAAGFYFGLMFCAVALLVGPFGVELSHSSPSSSSSSIAAAVDHDDDDDDDDDLSTHIHLLSLYLGLIRTLTPTQTGLSLAALTITLTLPFCVDASQKHAQFALWAVRLGWALNVLLTGCFALLDEETPTAGWVFALLGAGLSHVQEYEPSQHTVCSSHGAHAPHSQFATRFLFV</sequence>
<evidence type="ECO:0000256" key="5">
    <source>
        <dbReference type="SAM" id="MobiDB-lite"/>
    </source>
</evidence>
<reference evidence="8 9" key="1">
    <citation type="submission" date="2017-12" db="EMBL/GenBank/DDBJ databases">
        <authorList>
            <consortium name="DOE Joint Genome Institute"/>
            <person name="Haridas S."/>
            <person name="Kjaerbolling I."/>
            <person name="Vesth T.C."/>
            <person name="Frisvad J.C."/>
            <person name="Nybo J.L."/>
            <person name="Theobald S."/>
            <person name="Kuo A."/>
            <person name="Bowyer P."/>
            <person name="Matsuda Y."/>
            <person name="Mondo S."/>
            <person name="Lyhne E.K."/>
            <person name="Kogle M.E."/>
            <person name="Clum A."/>
            <person name="Lipzen A."/>
            <person name="Salamov A."/>
            <person name="Ngan C.Y."/>
            <person name="Daum C."/>
            <person name="Chiniquy J."/>
            <person name="Barry K."/>
            <person name="LaButti K."/>
            <person name="Simmons B.A."/>
            <person name="Magnuson J.K."/>
            <person name="Mortensen U.H."/>
            <person name="Larsen T.O."/>
            <person name="Grigoriev I.V."/>
            <person name="Baker S.E."/>
            <person name="Andersen M.R."/>
            <person name="Nordberg H.P."/>
            <person name="Cantor M.N."/>
            <person name="Hua S.X."/>
        </authorList>
    </citation>
    <scope>NUCLEOTIDE SEQUENCE [LARGE SCALE GENOMIC DNA]</scope>
    <source>
        <strain evidence="8 9">CBS 102.13</strain>
    </source>
</reference>
<feature type="domain" description="Major facilitator superfamily (MFS) profile" evidence="7">
    <location>
        <begin position="108"/>
        <end position="436"/>
    </location>
</feature>
<evidence type="ECO:0000256" key="1">
    <source>
        <dbReference type="ARBA" id="ARBA00004141"/>
    </source>
</evidence>
<dbReference type="GO" id="GO:0005886">
    <property type="term" value="C:plasma membrane"/>
    <property type="evidence" value="ECO:0007669"/>
    <property type="project" value="TreeGrafter"/>
</dbReference>
<dbReference type="PANTHER" id="PTHR23501">
    <property type="entry name" value="MAJOR FACILITATOR SUPERFAMILY"/>
    <property type="match status" value="1"/>
</dbReference>
<keyword evidence="2 6" id="KW-0812">Transmembrane</keyword>
<evidence type="ECO:0000256" key="3">
    <source>
        <dbReference type="ARBA" id="ARBA00022989"/>
    </source>
</evidence>